<dbReference type="GO" id="GO:0007409">
    <property type="term" value="P:axonogenesis"/>
    <property type="evidence" value="ECO:0007669"/>
    <property type="project" value="TreeGrafter"/>
</dbReference>
<evidence type="ECO:0000256" key="9">
    <source>
        <dbReference type="ARBA" id="ARBA00022840"/>
    </source>
</evidence>
<evidence type="ECO:0000256" key="6">
    <source>
        <dbReference type="ARBA" id="ARBA00022729"/>
    </source>
</evidence>
<feature type="transmembrane region" description="Helical" evidence="16">
    <location>
        <begin position="269"/>
        <end position="293"/>
    </location>
</feature>
<evidence type="ECO:0000256" key="8">
    <source>
        <dbReference type="ARBA" id="ARBA00022777"/>
    </source>
</evidence>
<dbReference type="PRINTS" id="PR00109">
    <property type="entry name" value="TYRKINASE"/>
</dbReference>
<keyword evidence="21" id="KW-1185">Reference proteome</keyword>
<dbReference type="InterPro" id="IPR050122">
    <property type="entry name" value="RTK"/>
</dbReference>
<dbReference type="AlphaFoldDB" id="A0A5E4MKL0"/>
<evidence type="ECO:0000313" key="21">
    <source>
        <dbReference type="Proteomes" id="UP000325440"/>
    </source>
</evidence>
<dbReference type="Gene3D" id="1.10.510.10">
    <property type="entry name" value="Transferase(Phosphotransferase) domain 1"/>
    <property type="match status" value="1"/>
</dbReference>
<evidence type="ECO:0000313" key="20">
    <source>
        <dbReference type="EMBL" id="VVC32787.1"/>
    </source>
</evidence>
<gene>
    <name evidence="20" type="ORF">CINCED_3A012530</name>
</gene>
<dbReference type="GO" id="GO:0051897">
    <property type="term" value="P:positive regulation of phosphatidylinositol 3-kinase/protein kinase B signal transduction"/>
    <property type="evidence" value="ECO:0007669"/>
    <property type="project" value="TreeGrafter"/>
</dbReference>
<reference evidence="20 21" key="1">
    <citation type="submission" date="2019-08" db="EMBL/GenBank/DDBJ databases">
        <authorList>
            <person name="Alioto T."/>
            <person name="Alioto T."/>
            <person name="Gomez Garrido J."/>
        </authorList>
    </citation>
    <scope>NUCLEOTIDE SEQUENCE [LARGE SCALE GENOMIC DNA]</scope>
</reference>
<keyword evidence="3" id="KW-0597">Phosphoprotein</keyword>
<dbReference type="InterPro" id="IPR001245">
    <property type="entry name" value="Ser-Thr/Tyr_kinase_cat_dom"/>
</dbReference>
<keyword evidence="12" id="KW-0829">Tyrosine-protein kinase</keyword>
<dbReference type="GO" id="GO:0010976">
    <property type="term" value="P:positive regulation of neuron projection development"/>
    <property type="evidence" value="ECO:0007669"/>
    <property type="project" value="TreeGrafter"/>
</dbReference>
<dbReference type="OrthoDB" id="535945at2759"/>
<dbReference type="PANTHER" id="PTHR24416">
    <property type="entry name" value="TYROSINE-PROTEIN KINASE RECEPTOR"/>
    <property type="match status" value="1"/>
</dbReference>
<evidence type="ECO:0000256" key="14">
    <source>
        <dbReference type="ARBA" id="ARBA00023180"/>
    </source>
</evidence>
<keyword evidence="13" id="KW-0675">Receptor</keyword>
<evidence type="ECO:0000256" key="13">
    <source>
        <dbReference type="ARBA" id="ARBA00023170"/>
    </source>
</evidence>
<comment type="subcellular location">
    <subcellularLocation>
        <location evidence="1">Cell membrane</location>
        <topology evidence="1">Single-pass membrane protein</topology>
    </subcellularLocation>
</comment>
<keyword evidence="9" id="KW-0067">ATP-binding</keyword>
<evidence type="ECO:0000256" key="7">
    <source>
        <dbReference type="ARBA" id="ARBA00022741"/>
    </source>
</evidence>
<dbReference type="Proteomes" id="UP000325440">
    <property type="component" value="Unassembled WGS sequence"/>
</dbReference>
<dbReference type="Gene3D" id="3.30.200.20">
    <property type="entry name" value="Phosphorylase Kinase, domain 1"/>
    <property type="match status" value="1"/>
</dbReference>
<dbReference type="InterPro" id="IPR003306">
    <property type="entry name" value="WIF"/>
</dbReference>
<evidence type="ECO:0000256" key="1">
    <source>
        <dbReference type="ARBA" id="ARBA00004162"/>
    </source>
</evidence>
<keyword evidence="7" id="KW-0547">Nucleotide-binding</keyword>
<dbReference type="Pfam" id="PF02019">
    <property type="entry name" value="WIF"/>
    <property type="match status" value="1"/>
</dbReference>
<dbReference type="GO" id="GO:0004714">
    <property type="term" value="F:transmembrane receptor protein tyrosine kinase activity"/>
    <property type="evidence" value="ECO:0007669"/>
    <property type="project" value="UniProtKB-EC"/>
</dbReference>
<evidence type="ECO:0000259" key="19">
    <source>
        <dbReference type="PROSITE" id="PS50814"/>
    </source>
</evidence>
<evidence type="ECO:0000256" key="15">
    <source>
        <dbReference type="SAM" id="MobiDB-lite"/>
    </source>
</evidence>
<dbReference type="SMART" id="SM00469">
    <property type="entry name" value="WIF"/>
    <property type="match status" value="1"/>
</dbReference>
<dbReference type="InterPro" id="IPR008266">
    <property type="entry name" value="Tyr_kinase_AS"/>
</dbReference>
<dbReference type="PROSITE" id="PS00109">
    <property type="entry name" value="PROTEIN_KINASE_TYR"/>
    <property type="match status" value="1"/>
</dbReference>
<dbReference type="Gene3D" id="2.60.40.2170">
    <property type="entry name" value="Wnt, WIF domain"/>
    <property type="match status" value="1"/>
</dbReference>
<dbReference type="Pfam" id="PF07714">
    <property type="entry name" value="PK_Tyr_Ser-Thr"/>
    <property type="match status" value="1"/>
</dbReference>
<dbReference type="SUPFAM" id="SSF56112">
    <property type="entry name" value="Protein kinase-like (PK-like)"/>
    <property type="match status" value="1"/>
</dbReference>
<feature type="region of interest" description="Disordered" evidence="15">
    <location>
        <begin position="184"/>
        <end position="228"/>
    </location>
</feature>
<sequence>MGFVATLLVLLYYLSSATSHLNVFLSQKEVKRIMGLSTELYYVRDGVVNDYAMNFEVPVPASIGELEFCWESLTRHSLPYTWDVESNNGIAMKRPELDIPESGWVPPHVEVFRLKLPCTGVVSAEVRVQLTINITAVNRKQHKDVSLVFHRNKICLKTTDLLLDTLIGNNKETSLETNVIETGREQQQHGLQTSWMPMSVPPLHRSKTAGDSSVKPHGSSAMADGPNSASGVTVATVAKAAGGAGDGDAALTSPKRGDSPEELAPTHGAFFFALGCGSALIVTLVAVTSALAYKRTNKSLLRFKSKESLHTSYTSAAYVANPNVLVRVGSVASTNGTYATIRSVRKTSAAGGTNNCNGHDSDSVDVRCATNCSSHVSPYATSYVAAAAGTNNYHVYSKPASPTASKISYYACTPLMAINDRRMCDDLDERIRLLDSHGTSVKLERLLQEGAFSKIYQGTYKSNGSQEVFVKTVTADAASQQVKIFLTESLMLHGIPGHVNILQPIAVCQYSNKPPTVLYPFSNKGNLKKFLCDCKKKNNDYYNLTTQDIVNMAVQLSLGSVFLHSQGICHKDIATRNCVVDEKLRVKLADSGLSRDLFPDDYSCLNDNENRPIKWMALESITLRTYNGASDIWSFGVLLWELVCLGAQPYAEIDPYDLSLYLQEGYRLSQPINCPDDLFGMMTCCWLPNPEERPSSAQILACLQDFQKTLNQFI</sequence>
<keyword evidence="11 16" id="KW-0472">Membrane</keyword>
<dbReference type="GO" id="GO:0005524">
    <property type="term" value="F:ATP binding"/>
    <property type="evidence" value="ECO:0007669"/>
    <property type="project" value="UniProtKB-KW"/>
</dbReference>
<feature type="domain" description="Protein kinase" evidence="18">
    <location>
        <begin position="441"/>
        <end position="714"/>
    </location>
</feature>
<evidence type="ECO:0000256" key="17">
    <source>
        <dbReference type="SAM" id="SignalP"/>
    </source>
</evidence>
<evidence type="ECO:0000256" key="2">
    <source>
        <dbReference type="ARBA" id="ARBA00011902"/>
    </source>
</evidence>
<dbReference type="GO" id="GO:0043235">
    <property type="term" value="C:receptor complex"/>
    <property type="evidence" value="ECO:0007669"/>
    <property type="project" value="TreeGrafter"/>
</dbReference>
<keyword evidence="14" id="KW-0325">Glycoprotein</keyword>
<accession>A0A5E4MKL0</accession>
<dbReference type="PANTHER" id="PTHR24416:SF349">
    <property type="entry name" value="TYROSINE-PROTEIN KINASE RYK"/>
    <property type="match status" value="1"/>
</dbReference>
<dbReference type="PROSITE" id="PS50814">
    <property type="entry name" value="WIF"/>
    <property type="match status" value="1"/>
</dbReference>
<evidence type="ECO:0000256" key="16">
    <source>
        <dbReference type="SAM" id="Phobius"/>
    </source>
</evidence>
<keyword evidence="4" id="KW-0808">Transferase</keyword>
<feature type="signal peptide" evidence="17">
    <location>
        <begin position="1"/>
        <end position="19"/>
    </location>
</feature>
<keyword evidence="10 16" id="KW-1133">Transmembrane helix</keyword>
<dbReference type="PROSITE" id="PS50011">
    <property type="entry name" value="PROTEIN_KINASE_DOM"/>
    <property type="match status" value="1"/>
</dbReference>
<evidence type="ECO:0000259" key="18">
    <source>
        <dbReference type="PROSITE" id="PS50011"/>
    </source>
</evidence>
<evidence type="ECO:0000256" key="3">
    <source>
        <dbReference type="ARBA" id="ARBA00022553"/>
    </source>
</evidence>
<protein>
    <recommendedName>
        <fullName evidence="2">receptor protein-tyrosine kinase</fullName>
        <ecNumber evidence="2">2.7.10.1</ecNumber>
    </recommendedName>
</protein>
<dbReference type="EC" id="2.7.10.1" evidence="2"/>
<dbReference type="FunFam" id="1.10.510.10:FF:000165">
    <property type="entry name" value="Tyrosine-protein kinase RYK"/>
    <property type="match status" value="1"/>
</dbReference>
<keyword evidence="6 17" id="KW-0732">Signal</keyword>
<feature type="domain" description="WIF" evidence="19">
    <location>
        <begin position="23"/>
        <end position="155"/>
    </location>
</feature>
<evidence type="ECO:0000256" key="11">
    <source>
        <dbReference type="ARBA" id="ARBA00023136"/>
    </source>
</evidence>
<dbReference type="InterPro" id="IPR011009">
    <property type="entry name" value="Kinase-like_dom_sf"/>
</dbReference>
<dbReference type="InterPro" id="IPR038677">
    <property type="entry name" value="WIF_sf"/>
</dbReference>
<organism evidence="20 21">
    <name type="scientific">Cinara cedri</name>
    <dbReference type="NCBI Taxonomy" id="506608"/>
    <lineage>
        <taxon>Eukaryota</taxon>
        <taxon>Metazoa</taxon>
        <taxon>Ecdysozoa</taxon>
        <taxon>Arthropoda</taxon>
        <taxon>Hexapoda</taxon>
        <taxon>Insecta</taxon>
        <taxon>Pterygota</taxon>
        <taxon>Neoptera</taxon>
        <taxon>Paraneoptera</taxon>
        <taxon>Hemiptera</taxon>
        <taxon>Sternorrhyncha</taxon>
        <taxon>Aphidomorpha</taxon>
        <taxon>Aphidoidea</taxon>
        <taxon>Aphididae</taxon>
        <taxon>Lachninae</taxon>
        <taxon>Cinara</taxon>
    </lineage>
</organism>
<dbReference type="GO" id="GO:0005886">
    <property type="term" value="C:plasma membrane"/>
    <property type="evidence" value="ECO:0007669"/>
    <property type="project" value="UniProtKB-SubCell"/>
</dbReference>
<dbReference type="EMBL" id="CABPRJ010000959">
    <property type="protein sequence ID" value="VVC32787.1"/>
    <property type="molecule type" value="Genomic_DNA"/>
</dbReference>
<evidence type="ECO:0000256" key="5">
    <source>
        <dbReference type="ARBA" id="ARBA00022692"/>
    </source>
</evidence>
<evidence type="ECO:0000256" key="12">
    <source>
        <dbReference type="ARBA" id="ARBA00023137"/>
    </source>
</evidence>
<dbReference type="GO" id="GO:0007169">
    <property type="term" value="P:cell surface receptor protein tyrosine kinase signaling pathway"/>
    <property type="evidence" value="ECO:0007669"/>
    <property type="project" value="TreeGrafter"/>
</dbReference>
<proteinExistence type="predicted"/>
<evidence type="ECO:0000256" key="10">
    <source>
        <dbReference type="ARBA" id="ARBA00022989"/>
    </source>
</evidence>
<evidence type="ECO:0000256" key="4">
    <source>
        <dbReference type="ARBA" id="ARBA00022679"/>
    </source>
</evidence>
<keyword evidence="8 20" id="KW-0418">Kinase</keyword>
<feature type="chain" id="PRO_5022881879" description="receptor protein-tyrosine kinase" evidence="17">
    <location>
        <begin position="20"/>
        <end position="714"/>
    </location>
</feature>
<name>A0A5E4MKL0_9HEMI</name>
<dbReference type="InterPro" id="IPR000719">
    <property type="entry name" value="Prot_kinase_dom"/>
</dbReference>
<keyword evidence="5 16" id="KW-0812">Transmembrane</keyword>